<dbReference type="SUPFAM" id="SSF75169">
    <property type="entry name" value="DsrEFH-like"/>
    <property type="match status" value="1"/>
</dbReference>
<dbReference type="KEGG" id="vcw:GJQ55_06415"/>
<evidence type="ECO:0000313" key="1">
    <source>
        <dbReference type="EMBL" id="QQD24132.1"/>
    </source>
</evidence>
<dbReference type="AlphaFoldDB" id="A0A9X7YPL5"/>
<accession>A0A9X7YPL5</accession>
<dbReference type="Pfam" id="PF02635">
    <property type="entry name" value="DsrE"/>
    <property type="match status" value="1"/>
</dbReference>
<keyword evidence="2" id="KW-1185">Reference proteome</keyword>
<gene>
    <name evidence="1" type="ORF">GJQ55_06415</name>
</gene>
<dbReference type="EMBL" id="CP046056">
    <property type="protein sequence ID" value="QQD24132.1"/>
    <property type="molecule type" value="Genomic_DNA"/>
</dbReference>
<dbReference type="Proteomes" id="UP000596074">
    <property type="component" value="Chromosome"/>
</dbReference>
<protein>
    <submittedName>
        <fullName evidence="1">Uncharacterized protein</fullName>
    </submittedName>
</protein>
<proteinExistence type="predicted"/>
<organism evidence="1 2">
    <name type="scientific">Venatoribacter cucullus</name>
    <dbReference type="NCBI Taxonomy" id="2661630"/>
    <lineage>
        <taxon>Bacteria</taxon>
        <taxon>Pseudomonadati</taxon>
        <taxon>Pseudomonadota</taxon>
        <taxon>Gammaproteobacteria</taxon>
        <taxon>Oceanospirillales</taxon>
        <taxon>Oceanospirillaceae</taxon>
        <taxon>Venatoribacter</taxon>
    </lineage>
</organism>
<reference evidence="1 2" key="1">
    <citation type="submission" date="2019-11" db="EMBL/GenBank/DDBJ databases">
        <title>Venatorbacter sp. nov. a predator of Campylobacter and other Gram-negative bacteria.</title>
        <authorList>
            <person name="Saeedi A."/>
            <person name="Cummings N.J."/>
            <person name="Connerton I.F."/>
            <person name="Connerton P.L."/>
        </authorList>
    </citation>
    <scope>NUCLEOTIDE SEQUENCE [LARGE SCALE GENOMIC DNA]</scope>
    <source>
        <strain evidence="1">XL5</strain>
    </source>
</reference>
<evidence type="ECO:0000313" key="2">
    <source>
        <dbReference type="Proteomes" id="UP000596074"/>
    </source>
</evidence>
<dbReference type="InterPro" id="IPR003787">
    <property type="entry name" value="Sulphur_relay_DsrE/F-like"/>
</dbReference>
<dbReference type="Gene3D" id="3.40.1260.10">
    <property type="entry name" value="DsrEFH-like"/>
    <property type="match status" value="1"/>
</dbReference>
<sequence>MKWPAPARRVTVLSASEPRISVVIHTAPSADLEPAELILALAAFDLPVQVFFTGNGLFWLLPQEARKPNGKAPLKVLSAFPLYGVETLFYCRDDQSALGLETATLPEYSAPLSAAEIGRQLQHSTQVFTF</sequence>
<name>A0A9X7YPL5_9GAMM</name>
<dbReference type="InterPro" id="IPR027396">
    <property type="entry name" value="DsrEFH-like"/>
</dbReference>